<gene>
    <name evidence="1" type="ORF">J2S41_003785</name>
</gene>
<comment type="caution">
    <text evidence="1">The sequence shown here is derived from an EMBL/GenBank/DDBJ whole genome shotgun (WGS) entry which is preliminary data.</text>
</comment>
<protein>
    <submittedName>
        <fullName evidence="1">Uncharacterized protein</fullName>
    </submittedName>
</protein>
<dbReference type="EMBL" id="JAVDYB010000001">
    <property type="protein sequence ID" value="MDR7277007.1"/>
    <property type="molecule type" value="Genomic_DNA"/>
</dbReference>
<dbReference type="Proteomes" id="UP001183643">
    <property type="component" value="Unassembled WGS sequence"/>
</dbReference>
<organism evidence="1 2">
    <name type="scientific">Catenuloplanes atrovinosus</name>
    <dbReference type="NCBI Taxonomy" id="137266"/>
    <lineage>
        <taxon>Bacteria</taxon>
        <taxon>Bacillati</taxon>
        <taxon>Actinomycetota</taxon>
        <taxon>Actinomycetes</taxon>
        <taxon>Micromonosporales</taxon>
        <taxon>Micromonosporaceae</taxon>
        <taxon>Catenuloplanes</taxon>
    </lineage>
</organism>
<accession>A0AAE3YQW9</accession>
<name>A0AAE3YQW9_9ACTN</name>
<evidence type="ECO:0000313" key="2">
    <source>
        <dbReference type="Proteomes" id="UP001183643"/>
    </source>
</evidence>
<sequence>MTAISWRRVPVGAQSGHWNTVRYERRILVVVHNMTAANRLADILPVFSGDVRVQMVFTCPGSSPFTREVEDFLSALPAIPWEQAVSTPFDLALAASHGGDLHEIAAPLFIFPHGVGYSKYSPPGTVTGTIPNGLNEPGAGSREPGAVRHVAAVADAR</sequence>
<keyword evidence="2" id="KW-1185">Reference proteome</keyword>
<proteinExistence type="predicted"/>
<dbReference type="AlphaFoldDB" id="A0AAE3YQW9"/>
<reference evidence="1" key="1">
    <citation type="submission" date="2023-07" db="EMBL/GenBank/DDBJ databases">
        <title>Sequencing the genomes of 1000 actinobacteria strains.</title>
        <authorList>
            <person name="Klenk H.-P."/>
        </authorList>
    </citation>
    <scope>NUCLEOTIDE SEQUENCE</scope>
    <source>
        <strain evidence="1">DSM 44707</strain>
    </source>
</reference>
<evidence type="ECO:0000313" key="1">
    <source>
        <dbReference type="EMBL" id="MDR7277007.1"/>
    </source>
</evidence>
<dbReference type="RefSeq" id="WP_310369211.1">
    <property type="nucleotide sequence ID" value="NZ_JAVDYB010000001.1"/>
</dbReference>